<evidence type="ECO:0000256" key="6">
    <source>
        <dbReference type="ARBA" id="ARBA00022989"/>
    </source>
</evidence>
<sequence>MTRTARPGVTTAPAPGSGRVLSAALVAVCLGYFMVILDTTIVNAALPALRADLRTGVSGIQWVVDGYMLTLAAGLLTGGALADRFGARRMFQTGLTVFGLASVGCALAPDVAVLIGARFVQGAGAALGVPASLALLHAAFPDRAARARAVGVWGGIAGLAAAAGPVLGGVLVGQAGWRLVFYVNVPIAVAAIVLTHRHVPAPRPRPRRLDPAAQCVGAVALAALTLALIEGGHTGLTPLVIATAVVFVAATTAFVVIEHRADDPMLPPQLFRRPAFAGGTVVGLLINLGFYGELFVLNLYFQQVLHYSPLVAGAALLPQMGVVALGSALSGRHTARAGGPRRTMLIGLTAGAAGLLGLAATGPHTPYALLVAPLVATGFGMSFTMPAATTAVVETAPHERAGLASGVINAARQLGGVIGVAVLGALLSGGPASFLPGLRLALVLAGASFLVGVVITAAAVDRSANVPAT</sequence>
<dbReference type="InterPro" id="IPR011701">
    <property type="entry name" value="MFS"/>
</dbReference>
<dbReference type="PRINTS" id="PR01036">
    <property type="entry name" value="TCRTETB"/>
</dbReference>
<comment type="subcellular location">
    <subcellularLocation>
        <location evidence="1">Cell membrane</location>
        <topology evidence="1">Multi-pass membrane protein</topology>
    </subcellularLocation>
</comment>
<feature type="transmembrane region" description="Helical" evidence="9">
    <location>
        <begin position="414"/>
        <end position="434"/>
    </location>
</feature>
<dbReference type="PROSITE" id="PS50850">
    <property type="entry name" value="MFS"/>
    <property type="match status" value="1"/>
</dbReference>
<dbReference type="InterPro" id="IPR004638">
    <property type="entry name" value="EmrB-like"/>
</dbReference>
<dbReference type="PANTHER" id="PTHR42718">
    <property type="entry name" value="MAJOR FACILITATOR SUPERFAMILY MULTIDRUG TRANSPORTER MFSC"/>
    <property type="match status" value="1"/>
</dbReference>
<feature type="domain" description="Major facilitator superfamily (MFS) profile" evidence="10">
    <location>
        <begin position="24"/>
        <end position="464"/>
    </location>
</feature>
<evidence type="ECO:0000256" key="8">
    <source>
        <dbReference type="ARBA" id="ARBA00023251"/>
    </source>
</evidence>
<evidence type="ECO:0000256" key="9">
    <source>
        <dbReference type="SAM" id="Phobius"/>
    </source>
</evidence>
<name>A0ABN1UH13_9ACTN</name>
<dbReference type="InterPro" id="IPR036259">
    <property type="entry name" value="MFS_trans_sf"/>
</dbReference>
<feature type="transmembrane region" description="Helical" evidence="9">
    <location>
        <begin position="152"/>
        <end position="173"/>
    </location>
</feature>
<feature type="transmembrane region" description="Helical" evidence="9">
    <location>
        <begin position="440"/>
        <end position="460"/>
    </location>
</feature>
<evidence type="ECO:0000256" key="4">
    <source>
        <dbReference type="ARBA" id="ARBA00022475"/>
    </source>
</evidence>
<keyword evidence="4" id="KW-1003">Cell membrane</keyword>
<feature type="transmembrane region" description="Helical" evidence="9">
    <location>
        <begin position="123"/>
        <end position="140"/>
    </location>
</feature>
<dbReference type="NCBIfam" id="TIGR00711">
    <property type="entry name" value="efflux_EmrB"/>
    <property type="match status" value="1"/>
</dbReference>
<reference evidence="11 12" key="1">
    <citation type="journal article" date="2019" name="Int. J. Syst. Evol. Microbiol.">
        <title>The Global Catalogue of Microorganisms (GCM) 10K type strain sequencing project: providing services to taxonomists for standard genome sequencing and annotation.</title>
        <authorList>
            <consortium name="The Broad Institute Genomics Platform"/>
            <consortium name="The Broad Institute Genome Sequencing Center for Infectious Disease"/>
            <person name="Wu L."/>
            <person name="Ma J."/>
        </authorList>
    </citation>
    <scope>NUCLEOTIDE SEQUENCE [LARGE SCALE GENOMIC DNA]</scope>
    <source>
        <strain evidence="11 12">JCM 12696</strain>
    </source>
</reference>
<keyword evidence="12" id="KW-1185">Reference proteome</keyword>
<evidence type="ECO:0000313" key="12">
    <source>
        <dbReference type="Proteomes" id="UP001501371"/>
    </source>
</evidence>
<feature type="transmembrane region" description="Helical" evidence="9">
    <location>
        <begin position="307"/>
        <end position="331"/>
    </location>
</feature>
<dbReference type="Gene3D" id="1.20.1250.20">
    <property type="entry name" value="MFS general substrate transporter like domains"/>
    <property type="match status" value="1"/>
</dbReference>
<evidence type="ECO:0000256" key="5">
    <source>
        <dbReference type="ARBA" id="ARBA00022692"/>
    </source>
</evidence>
<dbReference type="InterPro" id="IPR020846">
    <property type="entry name" value="MFS_dom"/>
</dbReference>
<evidence type="ECO:0000256" key="7">
    <source>
        <dbReference type="ARBA" id="ARBA00023136"/>
    </source>
</evidence>
<feature type="transmembrane region" description="Helical" evidence="9">
    <location>
        <begin position="62"/>
        <end position="82"/>
    </location>
</feature>
<keyword evidence="7 9" id="KW-0472">Membrane</keyword>
<keyword evidence="3" id="KW-0813">Transport</keyword>
<evidence type="ECO:0000256" key="3">
    <source>
        <dbReference type="ARBA" id="ARBA00022448"/>
    </source>
</evidence>
<dbReference type="EMBL" id="BAAAKV010000001">
    <property type="protein sequence ID" value="GAA1148967.1"/>
    <property type="molecule type" value="Genomic_DNA"/>
</dbReference>
<organism evidence="11 12">
    <name type="scientific">Streptomyces hebeiensis</name>
    <dbReference type="NCBI Taxonomy" id="229486"/>
    <lineage>
        <taxon>Bacteria</taxon>
        <taxon>Bacillati</taxon>
        <taxon>Actinomycetota</taxon>
        <taxon>Actinomycetes</taxon>
        <taxon>Kitasatosporales</taxon>
        <taxon>Streptomycetaceae</taxon>
        <taxon>Streptomyces</taxon>
    </lineage>
</organism>
<dbReference type="PANTHER" id="PTHR42718:SF9">
    <property type="entry name" value="MAJOR FACILITATOR SUPERFAMILY MULTIDRUG TRANSPORTER MFSC"/>
    <property type="match status" value="1"/>
</dbReference>
<dbReference type="SUPFAM" id="SSF103473">
    <property type="entry name" value="MFS general substrate transporter"/>
    <property type="match status" value="1"/>
</dbReference>
<evidence type="ECO:0000259" key="10">
    <source>
        <dbReference type="PROSITE" id="PS50850"/>
    </source>
</evidence>
<feature type="transmembrane region" description="Helical" evidence="9">
    <location>
        <begin position="94"/>
        <end position="117"/>
    </location>
</feature>
<keyword evidence="8" id="KW-0046">Antibiotic resistance</keyword>
<feature type="transmembrane region" description="Helical" evidence="9">
    <location>
        <begin position="367"/>
        <end position="393"/>
    </location>
</feature>
<feature type="transmembrane region" description="Helical" evidence="9">
    <location>
        <begin position="20"/>
        <end position="42"/>
    </location>
</feature>
<comment type="similarity">
    <text evidence="2">Belongs to the major facilitator superfamily. EmrB family.</text>
</comment>
<feature type="transmembrane region" description="Helical" evidence="9">
    <location>
        <begin position="235"/>
        <end position="256"/>
    </location>
</feature>
<keyword evidence="5 9" id="KW-0812">Transmembrane</keyword>
<dbReference type="Pfam" id="PF07690">
    <property type="entry name" value="MFS_1"/>
    <property type="match status" value="1"/>
</dbReference>
<protein>
    <submittedName>
        <fullName evidence="11">MFS transporter</fullName>
    </submittedName>
</protein>
<dbReference type="Gene3D" id="1.20.1720.10">
    <property type="entry name" value="Multidrug resistance protein D"/>
    <property type="match status" value="1"/>
</dbReference>
<feature type="transmembrane region" description="Helical" evidence="9">
    <location>
        <begin position="179"/>
        <end position="199"/>
    </location>
</feature>
<accession>A0ABN1UH13</accession>
<dbReference type="RefSeq" id="WP_344268195.1">
    <property type="nucleotide sequence ID" value="NZ_BAAAKV010000001.1"/>
</dbReference>
<feature type="transmembrane region" description="Helical" evidence="9">
    <location>
        <begin position="343"/>
        <end position="361"/>
    </location>
</feature>
<keyword evidence="6 9" id="KW-1133">Transmembrane helix</keyword>
<feature type="transmembrane region" description="Helical" evidence="9">
    <location>
        <begin position="211"/>
        <end position="229"/>
    </location>
</feature>
<dbReference type="CDD" id="cd17321">
    <property type="entry name" value="MFS_MMR_MDR_like"/>
    <property type="match status" value="1"/>
</dbReference>
<evidence type="ECO:0000313" key="11">
    <source>
        <dbReference type="EMBL" id="GAA1148967.1"/>
    </source>
</evidence>
<dbReference type="Proteomes" id="UP001501371">
    <property type="component" value="Unassembled WGS sequence"/>
</dbReference>
<gene>
    <name evidence="11" type="ORF">GCM10009654_00150</name>
</gene>
<feature type="transmembrane region" description="Helical" evidence="9">
    <location>
        <begin position="276"/>
        <end position="301"/>
    </location>
</feature>
<comment type="caution">
    <text evidence="11">The sequence shown here is derived from an EMBL/GenBank/DDBJ whole genome shotgun (WGS) entry which is preliminary data.</text>
</comment>
<evidence type="ECO:0000256" key="1">
    <source>
        <dbReference type="ARBA" id="ARBA00004651"/>
    </source>
</evidence>
<proteinExistence type="inferred from homology"/>
<evidence type="ECO:0000256" key="2">
    <source>
        <dbReference type="ARBA" id="ARBA00008537"/>
    </source>
</evidence>